<evidence type="ECO:0000256" key="1">
    <source>
        <dbReference type="SAM" id="MobiDB-lite"/>
    </source>
</evidence>
<proteinExistence type="predicted"/>
<organism evidence="2 3">
    <name type="scientific">Mesorhizobium metallidurans STM 2683</name>
    <dbReference type="NCBI Taxonomy" id="1297569"/>
    <lineage>
        <taxon>Bacteria</taxon>
        <taxon>Pseudomonadati</taxon>
        <taxon>Pseudomonadota</taxon>
        <taxon>Alphaproteobacteria</taxon>
        <taxon>Hyphomicrobiales</taxon>
        <taxon>Phyllobacteriaceae</taxon>
        <taxon>Mesorhizobium</taxon>
    </lineage>
</organism>
<keyword evidence="3" id="KW-1185">Reference proteome</keyword>
<comment type="caution">
    <text evidence="2">The sequence shown here is derived from an EMBL/GenBank/DDBJ whole genome shotgun (WGS) entry which is preliminary data.</text>
</comment>
<dbReference type="Proteomes" id="UP000012062">
    <property type="component" value="Unassembled WGS sequence"/>
</dbReference>
<dbReference type="STRING" id="1297569.MESS2_610040"/>
<reference evidence="2 3" key="1">
    <citation type="submission" date="2013-02" db="EMBL/GenBank/DDBJ databases">
        <authorList>
            <person name="Genoscope - CEA"/>
        </authorList>
    </citation>
    <scope>NUCLEOTIDE SEQUENCE [LARGE SCALE GENOMIC DNA]</scope>
    <source>
        <strain evidence="2 3">STM 2683</strain>
    </source>
</reference>
<dbReference type="EMBL" id="CAUM01000130">
    <property type="protein sequence ID" value="CCV07609.1"/>
    <property type="molecule type" value="Genomic_DNA"/>
</dbReference>
<protein>
    <submittedName>
        <fullName evidence="2">Uncharacterized protein</fullName>
    </submittedName>
</protein>
<name>M5ERU7_9HYPH</name>
<dbReference type="AlphaFoldDB" id="M5ERU7"/>
<evidence type="ECO:0000313" key="2">
    <source>
        <dbReference type="EMBL" id="CCV07609.1"/>
    </source>
</evidence>
<gene>
    <name evidence="2" type="ORF">MESS2_610040</name>
</gene>
<evidence type="ECO:0000313" key="3">
    <source>
        <dbReference type="Proteomes" id="UP000012062"/>
    </source>
</evidence>
<accession>M5ERU7</accession>
<feature type="region of interest" description="Disordered" evidence="1">
    <location>
        <begin position="27"/>
        <end position="52"/>
    </location>
</feature>
<sequence>MRASAGRKAGSPIGWRTWVAIALPEAESPKAERGPKSAVVIPDPVTGNRHVHGKKRSWSKAFRRWPKASFDAEISVEAIDGQLLLSGATVIDVLRG</sequence>